<dbReference type="InterPro" id="IPR011701">
    <property type="entry name" value="MFS"/>
</dbReference>
<sequence>MYNLLGRWVREEEKTLVEAVVISGINIGTVLGMPLAAILSNSKIWGGWPAAFYVIGAIGCFWFCFWSLFVTNSPSEQKCITAKEIEYINGTKIIEDSKKNGFLASFPYVLQSAVGCLGGYISDEVIKHGYVTPIFARKFCNILACFGSIAGLIISGSAGCDIISQISAFGLTMAFGGLWYCSYMISYLDMSPEYAGTLIGIASTLSGLTGFITPIFVGALTNKKPTFGQWRIIFGVTIILLILNAFVYQFSATAEKQNWDDDHHTERSNRWRKYLRCMFRNKRTEENDS</sequence>
<accession>A0A8X6I9G2</accession>
<feature type="transmembrane region" description="Helical" evidence="7">
    <location>
        <begin position="232"/>
        <end position="251"/>
    </location>
</feature>
<evidence type="ECO:0000256" key="7">
    <source>
        <dbReference type="SAM" id="Phobius"/>
    </source>
</evidence>
<dbReference type="GO" id="GO:0015293">
    <property type="term" value="F:symporter activity"/>
    <property type="evidence" value="ECO:0007669"/>
    <property type="project" value="UniProtKB-KW"/>
</dbReference>
<keyword evidence="6 7" id="KW-0472">Membrane</keyword>
<dbReference type="InterPro" id="IPR050382">
    <property type="entry name" value="MFS_Na/Anion_cotransporter"/>
</dbReference>
<evidence type="ECO:0000256" key="6">
    <source>
        <dbReference type="ARBA" id="ARBA00023136"/>
    </source>
</evidence>
<keyword evidence="3 7" id="KW-0812">Transmembrane</keyword>
<feature type="transmembrane region" description="Helical" evidence="7">
    <location>
        <begin position="50"/>
        <end position="70"/>
    </location>
</feature>
<dbReference type="GO" id="GO:0016020">
    <property type="term" value="C:membrane"/>
    <property type="evidence" value="ECO:0007669"/>
    <property type="project" value="UniProtKB-SubCell"/>
</dbReference>
<dbReference type="Pfam" id="PF07690">
    <property type="entry name" value="MFS_1"/>
    <property type="match status" value="1"/>
</dbReference>
<comment type="caution">
    <text evidence="8">The sequence shown here is derived from an EMBL/GenBank/DDBJ whole genome shotgun (WGS) entry which is preliminary data.</text>
</comment>
<dbReference type="OrthoDB" id="6431494at2759"/>
<evidence type="ECO:0000313" key="8">
    <source>
        <dbReference type="EMBL" id="GFS36667.1"/>
    </source>
</evidence>
<evidence type="ECO:0000313" key="9">
    <source>
        <dbReference type="Proteomes" id="UP000887013"/>
    </source>
</evidence>
<evidence type="ECO:0000256" key="2">
    <source>
        <dbReference type="ARBA" id="ARBA00022448"/>
    </source>
</evidence>
<feature type="transmembrane region" description="Helical" evidence="7">
    <location>
        <begin position="16"/>
        <end position="38"/>
    </location>
</feature>
<reference evidence="8" key="1">
    <citation type="submission" date="2020-08" db="EMBL/GenBank/DDBJ databases">
        <title>Multicomponent nature underlies the extraordinary mechanical properties of spider dragline silk.</title>
        <authorList>
            <person name="Kono N."/>
            <person name="Nakamura H."/>
            <person name="Mori M."/>
            <person name="Yoshida Y."/>
            <person name="Ohtoshi R."/>
            <person name="Malay A.D."/>
            <person name="Moran D.A.P."/>
            <person name="Tomita M."/>
            <person name="Numata K."/>
            <person name="Arakawa K."/>
        </authorList>
    </citation>
    <scope>NUCLEOTIDE SEQUENCE</scope>
</reference>
<feature type="transmembrane region" description="Helical" evidence="7">
    <location>
        <begin position="102"/>
        <end position="122"/>
    </location>
</feature>
<dbReference type="PANTHER" id="PTHR11662:SF399">
    <property type="entry name" value="FI19708P1-RELATED"/>
    <property type="match status" value="1"/>
</dbReference>
<gene>
    <name evidence="8" type="primary">X975_00247</name>
    <name evidence="8" type="ORF">NPIL_406981</name>
</gene>
<feature type="transmembrane region" description="Helical" evidence="7">
    <location>
        <begin position="194"/>
        <end position="220"/>
    </location>
</feature>
<protein>
    <submittedName>
        <fullName evidence="8">Putative inorganic phosphate cotransporter</fullName>
    </submittedName>
</protein>
<name>A0A8X6I9G2_NEPPI</name>
<keyword evidence="4" id="KW-0769">Symport</keyword>
<organism evidence="8 9">
    <name type="scientific">Nephila pilipes</name>
    <name type="common">Giant wood spider</name>
    <name type="synonym">Nephila maculata</name>
    <dbReference type="NCBI Taxonomy" id="299642"/>
    <lineage>
        <taxon>Eukaryota</taxon>
        <taxon>Metazoa</taxon>
        <taxon>Ecdysozoa</taxon>
        <taxon>Arthropoda</taxon>
        <taxon>Chelicerata</taxon>
        <taxon>Arachnida</taxon>
        <taxon>Araneae</taxon>
        <taxon>Araneomorphae</taxon>
        <taxon>Entelegynae</taxon>
        <taxon>Araneoidea</taxon>
        <taxon>Nephilidae</taxon>
        <taxon>Nephila</taxon>
    </lineage>
</organism>
<keyword evidence="9" id="KW-1185">Reference proteome</keyword>
<evidence type="ECO:0000256" key="5">
    <source>
        <dbReference type="ARBA" id="ARBA00022989"/>
    </source>
</evidence>
<keyword evidence="5 7" id="KW-1133">Transmembrane helix</keyword>
<proteinExistence type="predicted"/>
<dbReference type="PANTHER" id="PTHR11662">
    <property type="entry name" value="SOLUTE CARRIER FAMILY 17"/>
    <property type="match status" value="1"/>
</dbReference>
<evidence type="ECO:0000256" key="4">
    <source>
        <dbReference type="ARBA" id="ARBA00022847"/>
    </source>
</evidence>
<feature type="transmembrane region" description="Helical" evidence="7">
    <location>
        <begin position="134"/>
        <end position="154"/>
    </location>
</feature>
<dbReference type="Gene3D" id="1.20.1250.20">
    <property type="entry name" value="MFS general substrate transporter like domains"/>
    <property type="match status" value="2"/>
</dbReference>
<dbReference type="FunFam" id="1.20.1250.20:FF:000003">
    <property type="entry name" value="Solute carrier family 17 member 3"/>
    <property type="match status" value="1"/>
</dbReference>
<dbReference type="EMBL" id="BMAW01042898">
    <property type="protein sequence ID" value="GFS36667.1"/>
    <property type="molecule type" value="Genomic_DNA"/>
</dbReference>
<dbReference type="AlphaFoldDB" id="A0A8X6I9G2"/>
<keyword evidence="2" id="KW-0813">Transport</keyword>
<comment type="subcellular location">
    <subcellularLocation>
        <location evidence="1">Membrane</location>
        <topology evidence="1">Multi-pass membrane protein</topology>
    </subcellularLocation>
</comment>
<dbReference type="GO" id="GO:0006820">
    <property type="term" value="P:monoatomic anion transport"/>
    <property type="evidence" value="ECO:0007669"/>
    <property type="project" value="TreeGrafter"/>
</dbReference>
<dbReference type="Proteomes" id="UP000887013">
    <property type="component" value="Unassembled WGS sequence"/>
</dbReference>
<evidence type="ECO:0000256" key="3">
    <source>
        <dbReference type="ARBA" id="ARBA00022692"/>
    </source>
</evidence>
<dbReference type="InterPro" id="IPR036259">
    <property type="entry name" value="MFS_trans_sf"/>
</dbReference>
<evidence type="ECO:0000256" key="1">
    <source>
        <dbReference type="ARBA" id="ARBA00004141"/>
    </source>
</evidence>
<feature type="transmembrane region" description="Helical" evidence="7">
    <location>
        <begin position="166"/>
        <end position="188"/>
    </location>
</feature>
<dbReference type="SUPFAM" id="SSF103473">
    <property type="entry name" value="MFS general substrate transporter"/>
    <property type="match status" value="1"/>
</dbReference>